<evidence type="ECO:0000313" key="5">
    <source>
        <dbReference type="Proteomes" id="UP000436016"/>
    </source>
</evidence>
<dbReference type="Pfam" id="PF00892">
    <property type="entry name" value="EamA"/>
    <property type="match status" value="2"/>
</dbReference>
<dbReference type="SUPFAM" id="SSF103481">
    <property type="entry name" value="Multidrug resistance efflux transporter EmrE"/>
    <property type="match status" value="2"/>
</dbReference>
<feature type="transmembrane region" description="Helical" evidence="2">
    <location>
        <begin position="99"/>
        <end position="117"/>
    </location>
</feature>
<dbReference type="EMBL" id="WUWG01000001">
    <property type="protein sequence ID" value="MXU63977.1"/>
    <property type="molecule type" value="Genomic_DNA"/>
</dbReference>
<keyword evidence="5" id="KW-1185">Reference proteome</keyword>
<feature type="transmembrane region" description="Helical" evidence="2">
    <location>
        <begin position="129"/>
        <end position="147"/>
    </location>
</feature>
<feature type="transmembrane region" description="Helical" evidence="2">
    <location>
        <begin position="183"/>
        <end position="203"/>
    </location>
</feature>
<dbReference type="GO" id="GO:0016020">
    <property type="term" value="C:membrane"/>
    <property type="evidence" value="ECO:0007669"/>
    <property type="project" value="InterPro"/>
</dbReference>
<feature type="compositionally biased region" description="Low complexity" evidence="1">
    <location>
        <begin position="314"/>
        <end position="326"/>
    </location>
</feature>
<feature type="region of interest" description="Disordered" evidence="1">
    <location>
        <begin position="299"/>
        <end position="336"/>
    </location>
</feature>
<feature type="domain" description="EamA" evidence="3">
    <location>
        <begin position="152"/>
        <end position="281"/>
    </location>
</feature>
<dbReference type="PANTHER" id="PTHR22911:SF135">
    <property type="entry name" value="BLR4310 PROTEIN"/>
    <property type="match status" value="1"/>
</dbReference>
<dbReference type="Gene3D" id="1.10.3730.20">
    <property type="match status" value="1"/>
</dbReference>
<proteinExistence type="predicted"/>
<feature type="transmembrane region" description="Helical" evidence="2">
    <location>
        <begin position="266"/>
        <end position="283"/>
    </location>
</feature>
<keyword evidence="2" id="KW-0472">Membrane</keyword>
<dbReference type="AlphaFoldDB" id="A0A6B0THT8"/>
<dbReference type="Proteomes" id="UP000436016">
    <property type="component" value="Unassembled WGS sequence"/>
</dbReference>
<feature type="transmembrane region" description="Helical" evidence="2">
    <location>
        <begin position="209"/>
        <end position="232"/>
    </location>
</feature>
<sequence>MSTPRQNNPLAGIGLAVAAFGLFATHDAIVKFLGAGYSTFQIVFFSVLFGFVPVALMMTADRAVDNFRPANPFWVFLRTGISVVTMSAAFYAFTVLPLAETYAILFATPLLITALSVPMLGETVRARRWIAVLVGLAGVVIVLRPGYSEFSLGHLAALVAAIGSAVASVIVRKVGATERSAVLILFPMFANIICMGAILPFVYEPMPLGDLGLMAAIGGLAFIAQVSIIAAYKAASAALVAPMQYSQMLWATAYGALFFAEQPDRWVGVGAAIIILSGLYIVWRESRDNVSTQRPVLRMSNLRYDTGPSPKPKQGQQGADGQDLGATAPDAEPKSK</sequence>
<keyword evidence="2" id="KW-1133">Transmembrane helix</keyword>
<reference evidence="4 5" key="1">
    <citation type="submission" date="2019-12" db="EMBL/GenBank/DDBJ databases">
        <title>Strain KN286 was isolated from seawater, which was collected from Caroline Seamount in the tropical western Pacific.</title>
        <authorList>
            <person name="Wang Q."/>
        </authorList>
    </citation>
    <scope>NUCLEOTIDE SEQUENCE [LARGE SCALE GENOMIC DNA]</scope>
    <source>
        <strain evidence="4 5">KN286</strain>
    </source>
</reference>
<feature type="transmembrane region" description="Helical" evidence="2">
    <location>
        <begin position="153"/>
        <end position="171"/>
    </location>
</feature>
<organism evidence="4 5">
    <name type="scientific">Oceanomicrobium pacificus</name>
    <dbReference type="NCBI Taxonomy" id="2692916"/>
    <lineage>
        <taxon>Bacteria</taxon>
        <taxon>Pseudomonadati</taxon>
        <taxon>Pseudomonadota</taxon>
        <taxon>Alphaproteobacteria</taxon>
        <taxon>Rhodobacterales</taxon>
        <taxon>Paracoccaceae</taxon>
        <taxon>Oceanomicrobium</taxon>
    </lineage>
</organism>
<comment type="caution">
    <text evidence="4">The sequence shown here is derived from an EMBL/GenBank/DDBJ whole genome shotgun (WGS) entry which is preliminary data.</text>
</comment>
<evidence type="ECO:0000256" key="2">
    <source>
        <dbReference type="SAM" id="Phobius"/>
    </source>
</evidence>
<feature type="transmembrane region" description="Helical" evidence="2">
    <location>
        <begin position="239"/>
        <end position="260"/>
    </location>
</feature>
<dbReference type="RefSeq" id="WP_160850978.1">
    <property type="nucleotide sequence ID" value="NZ_WUWG01000001.1"/>
</dbReference>
<accession>A0A6B0THT8</accession>
<dbReference type="InterPro" id="IPR037185">
    <property type="entry name" value="EmrE-like"/>
</dbReference>
<protein>
    <submittedName>
        <fullName evidence="4">EamA family transporter</fullName>
    </submittedName>
</protein>
<evidence type="ECO:0000313" key="4">
    <source>
        <dbReference type="EMBL" id="MXU63977.1"/>
    </source>
</evidence>
<evidence type="ECO:0000259" key="3">
    <source>
        <dbReference type="Pfam" id="PF00892"/>
    </source>
</evidence>
<dbReference type="InterPro" id="IPR000620">
    <property type="entry name" value="EamA_dom"/>
</dbReference>
<name>A0A6B0THT8_9RHOB</name>
<feature type="transmembrane region" description="Helical" evidence="2">
    <location>
        <begin position="72"/>
        <end position="93"/>
    </location>
</feature>
<evidence type="ECO:0000256" key="1">
    <source>
        <dbReference type="SAM" id="MobiDB-lite"/>
    </source>
</evidence>
<dbReference type="PANTHER" id="PTHR22911">
    <property type="entry name" value="ACYL-MALONYL CONDENSING ENZYME-RELATED"/>
    <property type="match status" value="1"/>
</dbReference>
<feature type="transmembrane region" description="Helical" evidence="2">
    <location>
        <begin position="40"/>
        <end position="60"/>
    </location>
</feature>
<keyword evidence="2" id="KW-0812">Transmembrane</keyword>
<gene>
    <name evidence="4" type="ORF">GSH16_00860</name>
</gene>
<feature type="domain" description="EamA" evidence="3">
    <location>
        <begin position="11"/>
        <end position="143"/>
    </location>
</feature>